<dbReference type="InterPro" id="IPR020056">
    <property type="entry name" value="Rbsml_bL25/Gln-tRNA_synth_N"/>
</dbReference>
<dbReference type="Pfam" id="PF14693">
    <property type="entry name" value="Ribosomal_TL5_C"/>
    <property type="match status" value="1"/>
</dbReference>
<dbReference type="RefSeq" id="WP_108025118.1">
    <property type="nucleotide sequence ID" value="NZ_QBKR01000020.1"/>
</dbReference>
<dbReference type="Gene3D" id="2.170.120.20">
    <property type="entry name" value="Ribosomal protein L25, beta domain"/>
    <property type="match status" value="1"/>
</dbReference>
<feature type="region of interest" description="Disordered" evidence="6">
    <location>
        <begin position="173"/>
        <end position="219"/>
    </location>
</feature>
<dbReference type="CDD" id="cd00495">
    <property type="entry name" value="Ribosomal_L25_TL5_CTC"/>
    <property type="match status" value="1"/>
</dbReference>
<feature type="compositionally biased region" description="Acidic residues" evidence="6">
    <location>
        <begin position="208"/>
        <end position="219"/>
    </location>
</feature>
<gene>
    <name evidence="5" type="primary">rplY</name>
    <name evidence="5" type="synonym">ctc</name>
    <name evidence="9" type="ORF">C8P63_12033</name>
</gene>
<dbReference type="GO" id="GO:0003735">
    <property type="term" value="F:structural constituent of ribosome"/>
    <property type="evidence" value="ECO:0007669"/>
    <property type="project" value="InterPro"/>
</dbReference>
<evidence type="ECO:0000256" key="3">
    <source>
        <dbReference type="ARBA" id="ARBA00022980"/>
    </source>
</evidence>
<sequence length="219" mass="24522">MAYTITVEKRESRPRSILTRLRREGRVPAVVYGKGIENELIHLENSEVIKMLQQEGTSAVYEIRFPDGKSRKVMIRELQKDRVKDQILHIDFKEVKMNEPIEAEVPVELTGEPKGVKEGGILEQQLRSVKIRCLPDEIPESAKGEIGDLEIGESITAGDLRVPEVAELLTDPQEVVASVRPPQVEQEKEAEEEAEAAAEADKAKDEAADQDDVEGKEED</sequence>
<dbReference type="InterPro" id="IPR011035">
    <property type="entry name" value="Ribosomal_bL25/Gln-tRNA_synth"/>
</dbReference>
<keyword evidence="10" id="KW-1185">Reference proteome</keyword>
<evidence type="ECO:0000313" key="10">
    <source>
        <dbReference type="Proteomes" id="UP000244240"/>
    </source>
</evidence>
<dbReference type="HAMAP" id="MF_01334">
    <property type="entry name" value="Ribosomal_bL25_CTC"/>
    <property type="match status" value="1"/>
</dbReference>
<protein>
    <recommendedName>
        <fullName evidence="5">Large ribosomal subunit protein bL25</fullName>
    </recommendedName>
    <alternativeName>
        <fullName evidence="5">General stress protein CTC</fullName>
    </alternativeName>
</protein>
<keyword evidence="2 5" id="KW-0694">RNA-binding</keyword>
<accession>A0A2T6BGP8</accession>
<dbReference type="Proteomes" id="UP000244240">
    <property type="component" value="Unassembled WGS sequence"/>
</dbReference>
<keyword evidence="3 5" id="KW-0689">Ribosomal protein</keyword>
<dbReference type="Pfam" id="PF01386">
    <property type="entry name" value="Ribosomal_L25p"/>
    <property type="match status" value="1"/>
</dbReference>
<dbReference type="NCBIfam" id="NF004612">
    <property type="entry name" value="PRK05943.1"/>
    <property type="match status" value="1"/>
</dbReference>
<dbReference type="InterPro" id="IPR020057">
    <property type="entry name" value="Ribosomal_bL25_b-dom"/>
</dbReference>
<dbReference type="InterPro" id="IPR020930">
    <property type="entry name" value="Ribosomal_uL5_bac-type"/>
</dbReference>
<dbReference type="InterPro" id="IPR001021">
    <property type="entry name" value="Ribosomal_bL25_long"/>
</dbReference>
<dbReference type="OrthoDB" id="9790002at2"/>
<keyword evidence="4 5" id="KW-0687">Ribonucleoprotein</keyword>
<feature type="domain" description="Large ribosomal subunit protein bL25 beta" evidence="8">
    <location>
        <begin position="101"/>
        <end position="183"/>
    </location>
</feature>
<reference evidence="9 10" key="1">
    <citation type="submission" date="2018-04" db="EMBL/GenBank/DDBJ databases">
        <title>Genomic Encyclopedia of Archaeal and Bacterial Type Strains, Phase II (KMG-II): from individual species to whole genera.</title>
        <authorList>
            <person name="Goeker M."/>
        </authorList>
    </citation>
    <scope>NUCLEOTIDE SEQUENCE [LARGE SCALE GENOMIC DNA]</scope>
    <source>
        <strain evidence="9 10">DSM 45787</strain>
    </source>
</reference>
<keyword evidence="1 5" id="KW-0699">rRNA-binding</keyword>
<organism evidence="9 10">
    <name type="scientific">Melghirimyces profundicolus</name>
    <dbReference type="NCBI Taxonomy" id="1242148"/>
    <lineage>
        <taxon>Bacteria</taxon>
        <taxon>Bacillati</taxon>
        <taxon>Bacillota</taxon>
        <taxon>Bacilli</taxon>
        <taxon>Bacillales</taxon>
        <taxon>Thermoactinomycetaceae</taxon>
        <taxon>Melghirimyces</taxon>
    </lineage>
</organism>
<evidence type="ECO:0000256" key="2">
    <source>
        <dbReference type="ARBA" id="ARBA00022884"/>
    </source>
</evidence>
<dbReference type="PANTHER" id="PTHR33284:SF1">
    <property type="entry name" value="RIBOSOMAL PROTEIN L25_GLN-TRNA SYNTHETASE, ANTI-CODON-BINDING DOMAIN-CONTAINING PROTEIN"/>
    <property type="match status" value="1"/>
</dbReference>
<evidence type="ECO:0000259" key="8">
    <source>
        <dbReference type="Pfam" id="PF14693"/>
    </source>
</evidence>
<dbReference type="Gene3D" id="2.40.240.10">
    <property type="entry name" value="Ribosomal Protein L25, Chain P"/>
    <property type="match status" value="1"/>
</dbReference>
<dbReference type="NCBIfam" id="NF004133">
    <property type="entry name" value="PRK05618.2-4"/>
    <property type="match status" value="1"/>
</dbReference>
<comment type="subunit">
    <text evidence="5">Part of the 50S ribosomal subunit; part of the 5S rRNA/L5/L18/L25 subcomplex. Contacts the 5S rRNA. Binds to the 5S rRNA independently of L5 and L18.</text>
</comment>
<dbReference type="InterPro" id="IPR029751">
    <property type="entry name" value="Ribosomal_L25_dom"/>
</dbReference>
<comment type="function">
    <text evidence="5">This is one of the proteins that binds to the 5S RNA in the ribosome where it forms part of the central protuberance.</text>
</comment>
<dbReference type="GO" id="GO:0022625">
    <property type="term" value="C:cytosolic large ribosomal subunit"/>
    <property type="evidence" value="ECO:0007669"/>
    <property type="project" value="TreeGrafter"/>
</dbReference>
<evidence type="ECO:0000256" key="6">
    <source>
        <dbReference type="SAM" id="MobiDB-lite"/>
    </source>
</evidence>
<evidence type="ECO:0000256" key="5">
    <source>
        <dbReference type="HAMAP-Rule" id="MF_01334"/>
    </source>
</evidence>
<dbReference type="PANTHER" id="PTHR33284">
    <property type="entry name" value="RIBOSOMAL PROTEIN L25/GLN-TRNA SYNTHETASE, ANTI-CODON-BINDING DOMAIN-CONTAINING PROTEIN"/>
    <property type="match status" value="1"/>
</dbReference>
<dbReference type="NCBIfam" id="TIGR00731">
    <property type="entry name" value="bL25_bact_ctc"/>
    <property type="match status" value="1"/>
</dbReference>
<feature type="domain" description="Large ribosomal subunit protein bL25 L25" evidence="7">
    <location>
        <begin position="5"/>
        <end position="92"/>
    </location>
</feature>
<comment type="caution">
    <text evidence="9">The sequence shown here is derived from an EMBL/GenBank/DDBJ whole genome shotgun (WGS) entry which is preliminary data.</text>
</comment>
<dbReference type="AlphaFoldDB" id="A0A2T6BGP8"/>
<evidence type="ECO:0000256" key="4">
    <source>
        <dbReference type="ARBA" id="ARBA00023274"/>
    </source>
</evidence>
<dbReference type="SUPFAM" id="SSF50715">
    <property type="entry name" value="Ribosomal protein L25-like"/>
    <property type="match status" value="1"/>
</dbReference>
<feature type="compositionally biased region" description="Acidic residues" evidence="6">
    <location>
        <begin position="188"/>
        <end position="198"/>
    </location>
</feature>
<comment type="similarity">
    <text evidence="5">Belongs to the bacterial ribosomal protein bL25 family. CTC subfamily.</text>
</comment>
<proteinExistence type="inferred from homology"/>
<evidence type="ECO:0000313" key="9">
    <source>
        <dbReference type="EMBL" id="PTX55238.1"/>
    </source>
</evidence>
<dbReference type="EMBL" id="QBKR01000020">
    <property type="protein sequence ID" value="PTX55238.1"/>
    <property type="molecule type" value="Genomic_DNA"/>
</dbReference>
<dbReference type="GO" id="GO:0008097">
    <property type="term" value="F:5S rRNA binding"/>
    <property type="evidence" value="ECO:0007669"/>
    <property type="project" value="InterPro"/>
</dbReference>
<name>A0A2T6BGP8_9BACL</name>
<dbReference type="GO" id="GO:0006412">
    <property type="term" value="P:translation"/>
    <property type="evidence" value="ECO:0007669"/>
    <property type="project" value="UniProtKB-UniRule"/>
</dbReference>
<dbReference type="InterPro" id="IPR037121">
    <property type="entry name" value="Ribosomal_bL25_C"/>
</dbReference>
<evidence type="ECO:0000256" key="1">
    <source>
        <dbReference type="ARBA" id="ARBA00022730"/>
    </source>
</evidence>
<evidence type="ECO:0000259" key="7">
    <source>
        <dbReference type="Pfam" id="PF01386"/>
    </source>
</evidence>